<dbReference type="Gene3D" id="3.40.50.1780">
    <property type="match status" value="1"/>
</dbReference>
<protein>
    <recommendedName>
        <fullName evidence="3">Iron hydrogenase large subunit C-terminal domain-containing protein</fullName>
    </recommendedName>
</protein>
<reference evidence="4" key="1">
    <citation type="submission" date="2019-12" db="EMBL/GenBank/DDBJ databases">
        <title>Genome sequencing and annotation of Brassica cretica.</title>
        <authorList>
            <person name="Studholme D.J."/>
            <person name="Sarris P."/>
        </authorList>
    </citation>
    <scope>NUCLEOTIDE SEQUENCE</scope>
    <source>
        <strain evidence="4">PFS-109/04</strain>
        <tissue evidence="4">Leaf</tissue>
    </source>
</reference>
<feature type="domain" description="Iron hydrogenase large subunit C-terminal" evidence="3">
    <location>
        <begin position="90"/>
        <end position="131"/>
    </location>
</feature>
<keyword evidence="2" id="KW-0472">Membrane</keyword>
<sequence>MSGKFSPTLSLGDLNGFIALSQACVISLKAYTYQLKECFSVLLKVVINPKQQFEPVKISLKDCLACRSLLPQQVSDFIEFETYYISKLVMSLRVVTSKLVQKIVNIVRRVKTGKCEYQYVEIMACPAGCLNCVGQSQKALVNSLEATYMNYVVSFLALSCFLYLYTRCFARPCDYETS</sequence>
<comment type="similarity">
    <text evidence="1">Belongs to the NARF family.</text>
</comment>
<dbReference type="Proteomes" id="UP000712600">
    <property type="component" value="Unassembled WGS sequence"/>
</dbReference>
<proteinExistence type="inferred from homology"/>
<keyword evidence="2" id="KW-0812">Transmembrane</keyword>
<dbReference type="Pfam" id="PF02906">
    <property type="entry name" value="Fe_hyd_lg_C"/>
    <property type="match status" value="1"/>
</dbReference>
<evidence type="ECO:0000259" key="3">
    <source>
        <dbReference type="Pfam" id="PF02906"/>
    </source>
</evidence>
<organism evidence="4 5">
    <name type="scientific">Brassica cretica</name>
    <name type="common">Mustard</name>
    <dbReference type="NCBI Taxonomy" id="69181"/>
    <lineage>
        <taxon>Eukaryota</taxon>
        <taxon>Viridiplantae</taxon>
        <taxon>Streptophyta</taxon>
        <taxon>Embryophyta</taxon>
        <taxon>Tracheophyta</taxon>
        <taxon>Spermatophyta</taxon>
        <taxon>Magnoliopsida</taxon>
        <taxon>eudicotyledons</taxon>
        <taxon>Gunneridae</taxon>
        <taxon>Pentapetalae</taxon>
        <taxon>rosids</taxon>
        <taxon>malvids</taxon>
        <taxon>Brassicales</taxon>
        <taxon>Brassicaceae</taxon>
        <taxon>Brassiceae</taxon>
        <taxon>Brassica</taxon>
    </lineage>
</organism>
<dbReference type="InterPro" id="IPR050340">
    <property type="entry name" value="Cytosolic_Fe-S_CAF"/>
</dbReference>
<keyword evidence="2" id="KW-1133">Transmembrane helix</keyword>
<dbReference type="InterPro" id="IPR009016">
    <property type="entry name" value="Fe_hydrogenase"/>
</dbReference>
<evidence type="ECO:0000256" key="1">
    <source>
        <dbReference type="ARBA" id="ARBA00006596"/>
    </source>
</evidence>
<dbReference type="PROSITE" id="PS51257">
    <property type="entry name" value="PROKAR_LIPOPROTEIN"/>
    <property type="match status" value="1"/>
</dbReference>
<dbReference type="InterPro" id="IPR004108">
    <property type="entry name" value="Fe_hydrogenase_lsu_C"/>
</dbReference>
<gene>
    <name evidence="4" type="ORF">F2Q69_00060090</name>
</gene>
<dbReference type="PANTHER" id="PTHR11615">
    <property type="entry name" value="NITRATE, FORMATE, IRON DEHYDROGENASE"/>
    <property type="match status" value="1"/>
</dbReference>
<dbReference type="Gene3D" id="3.40.950.10">
    <property type="entry name" value="Fe-only Hydrogenase (Larger Subunit), Chain L, domain 3"/>
    <property type="match status" value="1"/>
</dbReference>
<evidence type="ECO:0000313" key="5">
    <source>
        <dbReference type="Proteomes" id="UP000712600"/>
    </source>
</evidence>
<dbReference type="EMBL" id="QGKX02000095">
    <property type="protein sequence ID" value="KAF3572257.1"/>
    <property type="molecule type" value="Genomic_DNA"/>
</dbReference>
<name>A0A8S9RIQ1_BRACR</name>
<dbReference type="AlphaFoldDB" id="A0A8S9RIQ1"/>
<dbReference type="SUPFAM" id="SSF53920">
    <property type="entry name" value="Fe-only hydrogenase"/>
    <property type="match status" value="1"/>
</dbReference>
<feature type="transmembrane region" description="Helical" evidence="2">
    <location>
        <begin position="148"/>
        <end position="165"/>
    </location>
</feature>
<comment type="caution">
    <text evidence="4">The sequence shown here is derived from an EMBL/GenBank/DDBJ whole genome shotgun (WGS) entry which is preliminary data.</text>
</comment>
<evidence type="ECO:0000256" key="2">
    <source>
        <dbReference type="SAM" id="Phobius"/>
    </source>
</evidence>
<accession>A0A8S9RIQ1</accession>
<evidence type="ECO:0000313" key="4">
    <source>
        <dbReference type="EMBL" id="KAF3572257.1"/>
    </source>
</evidence>